<evidence type="ECO:0000313" key="3">
    <source>
        <dbReference type="EMBL" id="CAI2375552.1"/>
    </source>
</evidence>
<dbReference type="GO" id="GO:0004175">
    <property type="term" value="F:endopeptidase activity"/>
    <property type="evidence" value="ECO:0007669"/>
    <property type="project" value="UniProtKB-ARBA"/>
</dbReference>
<accession>A0AAD1XMT7</accession>
<evidence type="ECO:0000259" key="2">
    <source>
        <dbReference type="Pfam" id="PF02517"/>
    </source>
</evidence>
<name>A0AAD1XMT7_EUPCR</name>
<dbReference type="Proteomes" id="UP001295684">
    <property type="component" value="Unassembled WGS sequence"/>
</dbReference>
<feature type="domain" description="CAAX prenyl protease 2/Lysostaphin resistance protein A-like" evidence="2">
    <location>
        <begin position="34"/>
        <end position="152"/>
    </location>
</feature>
<sequence>MNRASNVCMHKEELSKYCIGDSIVITPTKALMIVGAIFLIGFVNPILEEFYWRLFAVEILKTGESDESSNNISGRKAQDSSKLVWLTSFAFGLHHFWMQCSVPQPFCCYLENGVPGGIGFIFVCMILGLVFHWQKNRGGMFNAWLVHFGLNIGQLFCMYLESVVNAEVAIL</sequence>
<dbReference type="Pfam" id="PF02517">
    <property type="entry name" value="Rce1-like"/>
    <property type="match status" value="1"/>
</dbReference>
<proteinExistence type="predicted"/>
<gene>
    <name evidence="3" type="ORF">ECRASSUSDP1_LOCUS16914</name>
</gene>
<protein>
    <recommendedName>
        <fullName evidence="2">CAAX prenyl protease 2/Lysostaphin resistance protein A-like domain-containing protein</fullName>
    </recommendedName>
</protein>
<dbReference type="AlphaFoldDB" id="A0AAD1XMT7"/>
<feature type="transmembrane region" description="Helical" evidence="1">
    <location>
        <begin position="114"/>
        <end position="133"/>
    </location>
</feature>
<dbReference type="EMBL" id="CAMPGE010017039">
    <property type="protein sequence ID" value="CAI2375552.1"/>
    <property type="molecule type" value="Genomic_DNA"/>
</dbReference>
<organism evidence="3 4">
    <name type="scientific">Euplotes crassus</name>
    <dbReference type="NCBI Taxonomy" id="5936"/>
    <lineage>
        <taxon>Eukaryota</taxon>
        <taxon>Sar</taxon>
        <taxon>Alveolata</taxon>
        <taxon>Ciliophora</taxon>
        <taxon>Intramacronucleata</taxon>
        <taxon>Spirotrichea</taxon>
        <taxon>Hypotrichia</taxon>
        <taxon>Euplotida</taxon>
        <taxon>Euplotidae</taxon>
        <taxon>Moneuplotes</taxon>
    </lineage>
</organism>
<keyword evidence="1" id="KW-1133">Transmembrane helix</keyword>
<evidence type="ECO:0000313" key="4">
    <source>
        <dbReference type="Proteomes" id="UP001295684"/>
    </source>
</evidence>
<keyword evidence="4" id="KW-1185">Reference proteome</keyword>
<comment type="caution">
    <text evidence="3">The sequence shown here is derived from an EMBL/GenBank/DDBJ whole genome shotgun (WGS) entry which is preliminary data.</text>
</comment>
<keyword evidence="1" id="KW-0472">Membrane</keyword>
<reference evidence="3" key="1">
    <citation type="submission" date="2023-07" db="EMBL/GenBank/DDBJ databases">
        <authorList>
            <consortium name="AG Swart"/>
            <person name="Singh M."/>
            <person name="Singh A."/>
            <person name="Seah K."/>
            <person name="Emmerich C."/>
        </authorList>
    </citation>
    <scope>NUCLEOTIDE SEQUENCE</scope>
    <source>
        <strain evidence="3">DP1</strain>
    </source>
</reference>
<dbReference type="InterPro" id="IPR003675">
    <property type="entry name" value="Rce1/LyrA-like_dom"/>
</dbReference>
<keyword evidence="1" id="KW-0812">Transmembrane</keyword>
<dbReference type="GO" id="GO:0080120">
    <property type="term" value="P:CAAX-box protein maturation"/>
    <property type="evidence" value="ECO:0007669"/>
    <property type="project" value="UniProtKB-ARBA"/>
</dbReference>
<feature type="transmembrane region" description="Helical" evidence="1">
    <location>
        <begin position="30"/>
        <end position="47"/>
    </location>
</feature>
<evidence type="ECO:0000256" key="1">
    <source>
        <dbReference type="SAM" id="Phobius"/>
    </source>
</evidence>